<dbReference type="Proteomes" id="UP000243807">
    <property type="component" value="Chromosome"/>
</dbReference>
<dbReference type="AlphaFoldDB" id="A0A1P8UDZ2"/>
<keyword evidence="2" id="KW-1185">Reference proteome</keyword>
<sequence>MRTQTNSASPAYFDFDRELELGCFDFGRTDFGRAAGLARFDPGRTDFGKRRFQRSQWLEGRSPW</sequence>
<evidence type="ECO:0000313" key="1">
    <source>
        <dbReference type="EMBL" id="APZ41998.1"/>
    </source>
</evidence>
<name>A0A1P8UDZ2_9GAMM</name>
<organism evidence="1 2">
    <name type="scientific">Acidihalobacter ferrooxydans</name>
    <dbReference type="NCBI Taxonomy" id="1765967"/>
    <lineage>
        <taxon>Bacteria</taxon>
        <taxon>Pseudomonadati</taxon>
        <taxon>Pseudomonadota</taxon>
        <taxon>Gammaproteobacteria</taxon>
        <taxon>Chromatiales</taxon>
        <taxon>Ectothiorhodospiraceae</taxon>
        <taxon>Acidihalobacter</taxon>
    </lineage>
</organism>
<accession>A0A1P8UDZ2</accession>
<gene>
    <name evidence="1" type="ORF">BW247_01865</name>
</gene>
<dbReference type="STRING" id="1765967.BW247_01865"/>
<evidence type="ECO:0000313" key="2">
    <source>
        <dbReference type="Proteomes" id="UP000243807"/>
    </source>
</evidence>
<dbReference type="EMBL" id="CP019434">
    <property type="protein sequence ID" value="APZ41998.1"/>
    <property type="molecule type" value="Genomic_DNA"/>
</dbReference>
<reference evidence="1 2" key="1">
    <citation type="submission" date="2017-01" db="EMBL/GenBank/DDBJ databases">
        <title>Draft sequence of Acidihalobacter ferrooxidans strain DSM 14175 (strain V8).</title>
        <authorList>
            <person name="Khaleque H.N."/>
            <person name="Ramsay J.P."/>
            <person name="Murphy R.J.T."/>
            <person name="Kaksonen A.H."/>
            <person name="Boxall N.J."/>
            <person name="Watkin E.L.J."/>
        </authorList>
    </citation>
    <scope>NUCLEOTIDE SEQUENCE [LARGE SCALE GENOMIC DNA]</scope>
    <source>
        <strain evidence="1 2">V8</strain>
    </source>
</reference>
<protein>
    <submittedName>
        <fullName evidence="1">Uncharacterized protein</fullName>
    </submittedName>
</protein>
<proteinExistence type="predicted"/>
<dbReference type="KEGG" id="afy:BW247_01865"/>